<evidence type="ECO:0000256" key="3">
    <source>
        <dbReference type="SAM" id="MobiDB-lite"/>
    </source>
</evidence>
<proteinExistence type="inferred from homology"/>
<dbReference type="SMART" id="SM01359">
    <property type="entry name" value="A2M_N_2"/>
    <property type="match status" value="1"/>
</dbReference>
<feature type="domain" description="Alpha-2-macroglobulin" evidence="6">
    <location>
        <begin position="1428"/>
        <end position="1518"/>
    </location>
</feature>
<name>A0A5C6DRJ4_9BACT</name>
<dbReference type="PANTHER" id="PTHR40094">
    <property type="entry name" value="ALPHA-2-MACROGLOBULIN HOMOLOG"/>
    <property type="match status" value="1"/>
</dbReference>
<dbReference type="Gene3D" id="1.50.10.20">
    <property type="match status" value="1"/>
</dbReference>
<feature type="compositionally biased region" description="Polar residues" evidence="3">
    <location>
        <begin position="2669"/>
        <end position="2679"/>
    </location>
</feature>
<dbReference type="InterPro" id="IPR011625">
    <property type="entry name" value="A2M_N_BRD"/>
</dbReference>
<evidence type="ECO:0000256" key="2">
    <source>
        <dbReference type="ARBA" id="ARBA00022729"/>
    </source>
</evidence>
<evidence type="ECO:0000259" key="5">
    <source>
        <dbReference type="SMART" id="SM01359"/>
    </source>
</evidence>
<dbReference type="InterPro" id="IPR011990">
    <property type="entry name" value="TPR-like_helical_dom_sf"/>
</dbReference>
<gene>
    <name evidence="7" type="primary">bamD</name>
    <name evidence="7" type="ORF">Q31b_39030</name>
</gene>
<protein>
    <submittedName>
        <fullName evidence="7">Outer membrane protein assembly factor BamD</fullName>
    </submittedName>
</protein>
<dbReference type="Gene3D" id="2.60.40.1930">
    <property type="match status" value="1"/>
</dbReference>
<reference evidence="7 8" key="1">
    <citation type="submission" date="2019-02" db="EMBL/GenBank/DDBJ databases">
        <title>Deep-cultivation of Planctomycetes and their phenomic and genomic characterization uncovers novel biology.</title>
        <authorList>
            <person name="Wiegand S."/>
            <person name="Jogler M."/>
            <person name="Boedeker C."/>
            <person name="Pinto D."/>
            <person name="Vollmers J."/>
            <person name="Rivas-Marin E."/>
            <person name="Kohn T."/>
            <person name="Peeters S.H."/>
            <person name="Heuer A."/>
            <person name="Rast P."/>
            <person name="Oberbeckmann S."/>
            <person name="Bunk B."/>
            <person name="Jeske O."/>
            <person name="Meyerdierks A."/>
            <person name="Storesund J.E."/>
            <person name="Kallscheuer N."/>
            <person name="Luecker S."/>
            <person name="Lage O.M."/>
            <person name="Pohl T."/>
            <person name="Merkel B.J."/>
            <person name="Hornburger P."/>
            <person name="Mueller R.-W."/>
            <person name="Bruemmer F."/>
            <person name="Labrenz M."/>
            <person name="Spormann A.M."/>
            <person name="Op Den Camp H."/>
            <person name="Overmann J."/>
            <person name="Amann R."/>
            <person name="Jetten M.S.M."/>
            <person name="Mascher T."/>
            <person name="Medema M.H."/>
            <person name="Devos D.P."/>
            <person name="Kaster A.-K."/>
            <person name="Ovreas L."/>
            <person name="Rohde M."/>
            <person name="Galperin M.Y."/>
            <person name="Jogler C."/>
        </authorList>
    </citation>
    <scope>NUCLEOTIDE SEQUENCE [LARGE SCALE GENOMIC DNA]</scope>
    <source>
        <strain evidence="7 8">Q31b</strain>
    </source>
</reference>
<dbReference type="SUPFAM" id="SSF48239">
    <property type="entry name" value="Terpenoid cyclases/Protein prenyltransferases"/>
    <property type="match status" value="1"/>
</dbReference>
<dbReference type="InterPro" id="IPR001599">
    <property type="entry name" value="Macroglobln_a2"/>
</dbReference>
<dbReference type="InterPro" id="IPR039565">
    <property type="entry name" value="BamD-like"/>
</dbReference>
<dbReference type="Pfam" id="PF01835">
    <property type="entry name" value="MG2"/>
    <property type="match status" value="1"/>
</dbReference>
<dbReference type="GO" id="GO:0004866">
    <property type="term" value="F:endopeptidase inhibitor activity"/>
    <property type="evidence" value="ECO:0007669"/>
    <property type="project" value="InterPro"/>
</dbReference>
<feature type="region of interest" description="Disordered" evidence="3">
    <location>
        <begin position="2659"/>
        <end position="2679"/>
    </location>
</feature>
<evidence type="ECO:0000313" key="7">
    <source>
        <dbReference type="EMBL" id="TWU38825.1"/>
    </source>
</evidence>
<keyword evidence="8" id="KW-1185">Reference proteome</keyword>
<feature type="region of interest" description="Disordered" evidence="3">
    <location>
        <begin position="1404"/>
        <end position="1423"/>
    </location>
</feature>
<dbReference type="RefSeq" id="WP_146601139.1">
    <property type="nucleotide sequence ID" value="NZ_SJPY01000006.1"/>
</dbReference>
<evidence type="ECO:0000313" key="8">
    <source>
        <dbReference type="Proteomes" id="UP000315471"/>
    </source>
</evidence>
<keyword evidence="2 4" id="KW-0732">Signal</keyword>
<dbReference type="InterPro" id="IPR008930">
    <property type="entry name" value="Terpenoid_cyclase/PrenylTrfase"/>
</dbReference>
<dbReference type="PANTHER" id="PTHR40094:SF1">
    <property type="entry name" value="UBIQUITIN DOMAIN-CONTAINING PROTEIN"/>
    <property type="match status" value="1"/>
</dbReference>
<feature type="compositionally biased region" description="Basic and acidic residues" evidence="3">
    <location>
        <begin position="1412"/>
        <end position="1423"/>
    </location>
</feature>
<evidence type="ECO:0000256" key="1">
    <source>
        <dbReference type="ARBA" id="ARBA00010556"/>
    </source>
</evidence>
<dbReference type="Pfam" id="PF00207">
    <property type="entry name" value="A2M"/>
    <property type="match status" value="1"/>
</dbReference>
<evidence type="ECO:0000259" key="6">
    <source>
        <dbReference type="SMART" id="SM01360"/>
    </source>
</evidence>
<dbReference type="Pfam" id="PF13174">
    <property type="entry name" value="TPR_6"/>
    <property type="match status" value="1"/>
</dbReference>
<dbReference type="OrthoDB" id="9767116at2"/>
<dbReference type="SUPFAM" id="SSF48452">
    <property type="entry name" value="TPR-like"/>
    <property type="match status" value="2"/>
</dbReference>
<feature type="signal peptide" evidence="4">
    <location>
        <begin position="1"/>
        <end position="26"/>
    </location>
</feature>
<dbReference type="Pfam" id="PF13181">
    <property type="entry name" value="TPR_8"/>
    <property type="match status" value="1"/>
</dbReference>
<dbReference type="InterPro" id="IPR051802">
    <property type="entry name" value="YfhM-like"/>
</dbReference>
<accession>A0A5C6DRJ4</accession>
<evidence type="ECO:0000256" key="4">
    <source>
        <dbReference type="SAM" id="SignalP"/>
    </source>
</evidence>
<comment type="caution">
    <text evidence="7">The sequence shown here is derived from an EMBL/GenBank/DDBJ whole genome shotgun (WGS) entry which is preliminary data.</text>
</comment>
<dbReference type="InterPro" id="IPR002890">
    <property type="entry name" value="MG2"/>
</dbReference>
<dbReference type="InterPro" id="IPR019734">
    <property type="entry name" value="TPR_rpt"/>
</dbReference>
<dbReference type="Proteomes" id="UP000315471">
    <property type="component" value="Unassembled WGS sequence"/>
</dbReference>
<dbReference type="Gene3D" id="1.25.40.10">
    <property type="entry name" value="Tetratricopeptide repeat domain"/>
    <property type="match status" value="4"/>
</dbReference>
<dbReference type="SMART" id="SM01360">
    <property type="entry name" value="A2M"/>
    <property type="match status" value="1"/>
</dbReference>
<sequence precursor="true">MTGYNQCFVQATLTAVLMIGSIAANGQEGQEQPDPLANAKAAMRAADFATAIDALDAVRNAEEPQARDADDEALYLKSLAQFHLKQHRAAIETSDALIASHPDSAWFLKTRFLKAAALAALRQFKEAEVIYEQEAQRLLSSDRKHEIAGVIISFAEALATKSDPNDVGALPPDYQKAYKLYGKVLEMEIARDLRDEVMFRRASVIQQAGNHGQAIEDFRAYLVEFDPQWTGAVGSATRMAGRKRENPLPAGKHILASRYHLVEAQLMAGQAAAARVNAEDLLKLLGDDAERLPADSSLAADTMWLLVKTYNLPQPSAEELDKGLNVTRDFLAAYPSHVRAVQAAWFLPETYRYHHRADQAIAEYEDFIAGDGFVLPKGDAATDRLEDLRKSPAELRDEWQKTALYRIGEIRFGQRDYNAATEVWTRYINQFPNGPDWSNCQRGVVNAEYQAAVDAVADKDDAKAKNLFEVFLDKHPLDSRAAQILFLFGQIDLVAAQKLEADNAAADKIATAYENAVGRWQRLVTKYPNTEPSSLALYKIGVIYEEKLGDLEKALETYRRLTWGSSAGQAKSRIALMTQKHLTVTTERKFRTNETAVVKVNTRNIEKLTFKQYFLDLEAYFRKTHAVGRVDGLDIDLIQPDKTWEVVIDEYLKYSPLEQEIEIPFEQGQAGVSIVHVSDEDFEATTLVVRSNLDLISKSSRREVLVFVQDMLRGEPAEGVKLLVSNGEKVLATGATGDDGVYQGKFDELKDAGKVRVFAMLDGSVASDLVDLSGLKLSQGLAAKGYLYTDRPAYQPGQMVKFRGIIREVKDGAYSAPANDEYEIAITDSAGRLLYEQPVALSEFGTFDSEFQLDSNAAVGTYQLVARKPRGPTYASTFNVQPFKLEKLRLRLDTDREVYFRGEEVELSIVADYYWGQPAAEKLVRYSLPDGRAFVEKTDAEGKLAVTFDTSGMQPGAPLRFQASIEGENVTTSHAAVLALKGFEIAVKPSRPLALSGEPIEVEIKTTTPDGEPVGKQVRLFVLRRATPTANPVLSGVPWIHIARRPAEEVTIMERNVETDTETGVAKLQLKDKSLEKGGLYILRVSGEDRFQQVVTKQATVQISDDDDATKLRLFSKTDTLQVGGSAMVRLHSRVNAKLALVTFEGETIISHRVMPLKKGFNPIDMSIDHQHFPNFRLTVSLMDGDQLRSTHKPFRVERELNVEIKPLAESYAPGELGKVELTVTDQLGRPVEAELSLALVDEALFAIFRDTTPNILQFFQKDAYRYAEFRQASTCGFRYEATTRRVIKAYLDEREWLAQRAAELRQMAELQGRQEGMRAQVSGIMTLEGESQPALNAPAEDPFGDADSESRLGGMGGGMGGGGGDSRSNQQMFGFDAPTNGGLAANEGANWSDLSMRRQSGSQRFASNGRDANRKQVEAPREELPEAGWWTGSIVTDANGKTTVEIPMPESTSEWRMTARGASVDTLVGQATASVQTRQDFFVTVKTPRSLQEGDSVQVIARVHNLTEYAGPVDLQLTVLGGQELTSRLAERSLRVDIEKQGVVEAVFDAVTIPSTGQLRLEVTAIAGDLSDTLAQTIPIRPWGLEFADQAGGISTTDATAYVELPEGRPYQTQWLAISVGPSLQQSLIDMAMGGGPLPMTSSGGAAKSRLLGGCIFPPPPSWGRQPGSDLLAVVSALEYAKSFKAPREDIERLLRRGRTLVSSLVVSQGEKGGWNWHGASDQPDWAVSSLNFWALSESKRLGLVVHDDAYQKGRTFLENVFTSLAQADTDAKAVVLHALSTAKAADFAHVNRLHRERNGLSSPALAYTALTLANLGRMDHAGEVLDVLEAKGQTDEQRLFWPGSTKQPWLNDPIESTAVTAIALIKVRPKSPQVEKAIGYLLNKKGVWGFTPAKANGPAVAALALYYRLGQHAADDYKLRLLVNGKEFETIHSLGAEQTLIRAVPEELVKAGKNQVDFKIEGRGEYAYSVSLRGFSSELKDPESWTYPMVRNRWYRHAPLEYRGRPIGPISTSSVKNIEVGQRVMVHVDVFERQDHTMYTTVEEHLPAGMMLVEGSLSGQFDHHVVEDDRILMYYRPDRRVADYRYELVGYATGNYRVLPTVIRDTLQPQRMRIGESGELRVLKPGVESDDPYAMNDSERFALGKLHFDDGLYRQAVGYLAPLFADKQRYQEKEVARMLLWIYTSDEFYDAQQIVDVFEVLRERFPTLEIPYDKILTVGKAYRDIGEFERAYQVYRATIDASFVNDSNVSAVLEDEGQFLGSIDYQEDLWRSYPDTADVSAAFFAISQSLYQQAPRAHELAKQQRQISIERGDDKPTEAPSKVAMLRETIRLLSEFLTLYPNNPLADDAAFSMANALLDLKQYELVVEACDQYQERFEKSDFQSGFQYMTALGHFWQRQHVQALAAATVVAEGESKDRDFARYIIGQIYHAENDPANAIQWYEKVATQYADAQQAIDYFEAKHVAMDEINIFKPGDPVKIALRYRNVAEARCQVYRVDLMRLYLREKNLANVTKVNLAGIAPLVETTIQLGDGKDYVDKDRTIQLDIAEEGAYLVICRGDDLFTSALALVTPLEVEVQEDAVSGRVRANVINSQDKQYVPEVHVKAIGSADDEFRSGETDLRGIFIADNIRGKATIIAREGNARYAFYRGDDWLGAQDEESQPEAKPSSSAQRGTQLDYQQNLKFYNGIIQRENFDSYDQMRRGKNQGVQVQKAQ</sequence>
<dbReference type="EMBL" id="SJPY01000006">
    <property type="protein sequence ID" value="TWU38825.1"/>
    <property type="molecule type" value="Genomic_DNA"/>
</dbReference>
<comment type="similarity">
    <text evidence="1">Belongs to the protease inhibitor I39 (alpha-2-macroglobulin) family. Bacterial alpha-2-macroglobulin subfamily.</text>
</comment>
<feature type="domain" description="Alpha-2-macroglobulin bait region" evidence="5">
    <location>
        <begin position="1112"/>
        <end position="1248"/>
    </location>
</feature>
<feature type="chain" id="PRO_5022887337" evidence="4">
    <location>
        <begin position="27"/>
        <end position="2717"/>
    </location>
</feature>
<organism evidence="7 8">
    <name type="scientific">Novipirellula aureliae</name>
    <dbReference type="NCBI Taxonomy" id="2527966"/>
    <lineage>
        <taxon>Bacteria</taxon>
        <taxon>Pseudomonadati</taxon>
        <taxon>Planctomycetota</taxon>
        <taxon>Planctomycetia</taxon>
        <taxon>Pirellulales</taxon>
        <taxon>Pirellulaceae</taxon>
        <taxon>Novipirellula</taxon>
    </lineage>
</organism>
<dbReference type="Pfam" id="PF07703">
    <property type="entry name" value="A2M_BRD"/>
    <property type="match status" value="1"/>
</dbReference>
<dbReference type="Pfam" id="PF13525">
    <property type="entry name" value="YfiO"/>
    <property type="match status" value="1"/>
</dbReference>